<reference evidence="2 3" key="1">
    <citation type="submission" date="2019-06" db="EMBL/GenBank/DDBJ databases">
        <title>Genomic Encyclopedia of Type Strains, Phase IV (KMG-V): Genome sequencing to study the core and pangenomes of soil and plant-associated prokaryotes.</title>
        <authorList>
            <person name="Whitman W."/>
        </authorList>
    </citation>
    <scope>NUCLEOTIDE SEQUENCE [LARGE SCALE GENOMIC DNA]</scope>
    <source>
        <strain evidence="2 3">BR 11650</strain>
    </source>
</reference>
<evidence type="ECO:0000313" key="3">
    <source>
        <dbReference type="Proteomes" id="UP000318529"/>
    </source>
</evidence>
<sequence>MTNKAKHQWAATGVSSYPLSHPIVGQGRFFEAFRHFIHLVDDEAEKFAHVFAVVARWGIGKSRLGYELVAQINDTSRGWWVRGDDGALSKAQLFHDDQDRDQYLGLYVRYSQVANDYNNVDNWFAYGLYKALLPLARGTFDGSIQGQIAKEAADRLTVAGFDAQRLAAALEVSAKHSDETLYVDPELATRLCQAAYAYLQSLGIKYVLVVLDELETAAEAATFGLDSTDIKHLDGRAIKLMGKAIKEEDPRRKLPWLRYVALCSPAIGDELREIQSTVRRFEMEELQSNAFSDVSDFVQALGDDGRLAESYPQGLVEAAYAMSAGNFGWFNVIMASIDERLRDKRLRGETDTPTVGSLFDELVRVSGRVRQHVLDHNAIAMLKMPDRSHLATARDLLYGQLPVPLDAYSAETRAAVLGARNEYDEPVVTLFSRVAWDGLEAAEALRVSKFTRDRGMWRLGGVDQPLDLGQLLSNLGTYAIHETKGRPRTDGKHTLVVPLRQTDFVHLVSLLYPHPAAEDAARALWRRFLGAEDLEPDTATHVGPSVEMIARLDLRHRKQGQTSLIFRDPDQNAAHEAALSALRAQTEQQRARQMLVGAMRVIDQHWAYDAVASGIRDESLTVIGTAPRSRGASGGLVTFDGLKLHPRGRVLFAWVKNDDELVSLCKAASTQFGEEGRTPVVAFTASRALADRMANPSVQTLRDAKGYLLLYQLTSTEEHILHQVGVATSACVGFRLDHHGFTTAFNNRLQSLVRQFSDEVGRFRRQLDDLGRIAWPFRPAGRLKEPEEELLRRAWRVLAIDKQEPVTLADLDDKSGVDVEALKALLAKLGVSPKARAAGYLDSERAGLFSRLDDSAEPLFPTFLVGTIKRVLDGEWSFAHAEHEWFWGYSWEGVKPKETYLEWMSLICELGFGKPKPGATTNDVHTPTTRSELRGAVQEADNWLTTEYPTLVSDMETVFGAGLVKELFASESSRPGTKTLKAREKLKESRTDLDALDAFETRSATAESYRIAAQRRRRVLDAVNWVYRREDFQALQQDANIRTLDIHLDDVPLWQRIRRASLFAGFVRRAEERIRVRTVSLADEIRVDVASLRGFPIALFTLSLEKIVHILDGALAPTATPGATEVGQAKEPGTLRQHLRDFQVAEATLQLENLAREVGLDLVTWKEHPLDRCEGQIITAFRELKGVYEKLRTDLDDATKRISTLQTVLMQAPADFRYPSSAIPFDKLQKRPALIQEALENAQAEDVERLRSEYDGPARLGNFQPLMSKARDLLEEPRKPLMLLLSSVITVENAVTEYRKRLLEDPQLFRSQRSREALAHALGVAGPKPLTFTDIEDAGSLVAAQALVKAHTQGNSAEGEALLHGAGVSFDRWCAIVAALDDGRDPDLALQEADALVRRGLIQRTYRLGERS</sequence>
<organism evidence="2 3">
    <name type="scientific">Azospirillum brasilense</name>
    <dbReference type="NCBI Taxonomy" id="192"/>
    <lineage>
        <taxon>Bacteria</taxon>
        <taxon>Pseudomonadati</taxon>
        <taxon>Pseudomonadota</taxon>
        <taxon>Alphaproteobacteria</taxon>
        <taxon>Rhodospirillales</taxon>
        <taxon>Azospirillaceae</taxon>
        <taxon>Azospirillum</taxon>
    </lineage>
</organism>
<protein>
    <submittedName>
        <fullName evidence="2">Uncharacterized protein</fullName>
    </submittedName>
</protein>
<evidence type="ECO:0000313" key="2">
    <source>
        <dbReference type="EMBL" id="TWA85137.1"/>
    </source>
</evidence>
<accession>A0A560CK00</accession>
<gene>
    <name evidence="2" type="ORF">FBZ83_104409</name>
</gene>
<keyword evidence="1" id="KW-0175">Coiled coil</keyword>
<dbReference type="RefSeq" id="WP_145682479.1">
    <property type="nucleotide sequence ID" value="NZ_VITH01000004.1"/>
</dbReference>
<dbReference type="Proteomes" id="UP000318529">
    <property type="component" value="Unassembled WGS sequence"/>
</dbReference>
<dbReference type="EMBL" id="VITH01000004">
    <property type="protein sequence ID" value="TWA85137.1"/>
    <property type="molecule type" value="Genomic_DNA"/>
</dbReference>
<feature type="coiled-coil region" evidence="1">
    <location>
        <begin position="1181"/>
        <end position="1208"/>
    </location>
</feature>
<name>A0A560CK00_AZOBR</name>
<evidence type="ECO:0000256" key="1">
    <source>
        <dbReference type="SAM" id="Coils"/>
    </source>
</evidence>
<comment type="caution">
    <text evidence="2">The sequence shown here is derived from an EMBL/GenBank/DDBJ whole genome shotgun (WGS) entry which is preliminary data.</text>
</comment>
<proteinExistence type="predicted"/>